<dbReference type="VEuPathDB" id="VectorBase:AALFPA_053923"/>
<dbReference type="SUPFAM" id="SSF54928">
    <property type="entry name" value="RNA-binding domain, RBD"/>
    <property type="match status" value="3"/>
</dbReference>
<keyword evidence="1 2" id="KW-0694">RNA-binding</keyword>
<dbReference type="Pfam" id="PF00076">
    <property type="entry name" value="RRM_1"/>
    <property type="match status" value="1"/>
</dbReference>
<gene>
    <name evidence="4" type="primary">NIX</name>
</gene>
<feature type="domain" description="RRM" evidence="3">
    <location>
        <begin position="203"/>
        <end position="280"/>
    </location>
</feature>
<dbReference type="CDD" id="cd00590">
    <property type="entry name" value="RRM_SF"/>
    <property type="match status" value="1"/>
</dbReference>
<dbReference type="EMBL" id="MN364861">
    <property type="protein sequence ID" value="QGP74759.1"/>
    <property type="molecule type" value="mRNA"/>
</dbReference>
<protein>
    <submittedName>
        <fullName evidence="4">Nix isoform 1</fullName>
    </submittedName>
</protein>
<organism evidence="4">
    <name type="scientific">Aedes albopictus</name>
    <name type="common">Asian tiger mosquito</name>
    <name type="synonym">Stegomyia albopicta</name>
    <dbReference type="NCBI Taxonomy" id="7160"/>
    <lineage>
        <taxon>Eukaryota</taxon>
        <taxon>Metazoa</taxon>
        <taxon>Ecdysozoa</taxon>
        <taxon>Arthropoda</taxon>
        <taxon>Hexapoda</taxon>
        <taxon>Insecta</taxon>
        <taxon>Pterygota</taxon>
        <taxon>Neoptera</taxon>
        <taxon>Endopterygota</taxon>
        <taxon>Diptera</taxon>
        <taxon>Nematocera</taxon>
        <taxon>Culicoidea</taxon>
        <taxon>Culicidae</taxon>
        <taxon>Culicinae</taxon>
        <taxon>Aedini</taxon>
        <taxon>Aedes</taxon>
        <taxon>Stegomyia</taxon>
    </lineage>
</organism>
<evidence type="ECO:0000259" key="3">
    <source>
        <dbReference type="PROSITE" id="PS50102"/>
    </source>
</evidence>
<reference evidence="4" key="1">
    <citation type="submission" date="2019-08" db="EMBL/GenBank/DDBJ databases">
        <title>Nix is a male-determining factor in the Asian tiger mosquito Aedes albopictus.</title>
        <authorList>
            <person name="Liu P."/>
            <person name="Jin B."/>
            <person name="Li X."/>
            <person name="Gu J."/>
            <person name="Biedler J.K."/>
            <person name="Zhao Y."/>
            <person name="Tu Z."/>
            <person name="Chen X.-G."/>
        </authorList>
    </citation>
    <scope>NUCLEOTIDE SEQUENCE</scope>
</reference>
<name>A0A650AWG0_AEDAL</name>
<evidence type="ECO:0000256" key="2">
    <source>
        <dbReference type="PROSITE-ProRule" id="PRU00176"/>
    </source>
</evidence>
<evidence type="ECO:0000256" key="1">
    <source>
        <dbReference type="ARBA" id="ARBA00022884"/>
    </source>
</evidence>
<dbReference type="PANTHER" id="PTHR48034">
    <property type="entry name" value="TRANSFORMER-2 SEX-DETERMINING PROTEIN-RELATED"/>
    <property type="match status" value="1"/>
</dbReference>
<dbReference type="InterPro" id="IPR012677">
    <property type="entry name" value="Nucleotide-bd_a/b_plait_sf"/>
</dbReference>
<dbReference type="SMART" id="SM00360">
    <property type="entry name" value="RRM"/>
    <property type="match status" value="2"/>
</dbReference>
<proteinExistence type="evidence at transcript level"/>
<dbReference type="InterPro" id="IPR035979">
    <property type="entry name" value="RBD_domain_sf"/>
</dbReference>
<dbReference type="VEuPathDB" id="VectorBase:AALC636_029779"/>
<dbReference type="InterPro" id="IPR050441">
    <property type="entry name" value="RBM"/>
</dbReference>
<dbReference type="AlphaFoldDB" id="A0A650AWG0"/>
<sequence>MYSKSELNLINNQFEYIKKYCIYIGNIPAEVSKTDLIAKFSVFGEISNLYMKSFIQFCDVKPAVVRYRLMKSVKESSSLHNSRYIQSVLIVLPLDSSYNNYFLPYNTCVVVYTYNKFGMVDFYQKFSKLGDIHAMKKATNVMVYISFVSERAARTILDTKPTDIHINVQTINHVTRNINVCLIDFEKECTSNTAIKLTLLYNRSIGIFGLPSNFTEAKLHDEFSRYGRIEKNRLVYDSTGHSKQYGFVYYEKHLSAQAAKQEMDRSDHTGRKIALRTVQEILAAETFLDLFHNTYQLWKIPRGRSILLRQKLPWRWKLFRTDLPESVSS</sequence>
<dbReference type="GO" id="GO:0003723">
    <property type="term" value="F:RNA binding"/>
    <property type="evidence" value="ECO:0007669"/>
    <property type="project" value="UniProtKB-UniRule"/>
</dbReference>
<accession>A0A650AWG0</accession>
<dbReference type="PROSITE" id="PS50102">
    <property type="entry name" value="RRM"/>
    <property type="match status" value="2"/>
</dbReference>
<dbReference type="Gene3D" id="3.30.70.330">
    <property type="match status" value="2"/>
</dbReference>
<feature type="domain" description="RRM" evidence="3">
    <location>
        <begin position="20"/>
        <end position="97"/>
    </location>
</feature>
<evidence type="ECO:0000313" key="4">
    <source>
        <dbReference type="EMBL" id="QGP74759.1"/>
    </source>
</evidence>
<dbReference type="InterPro" id="IPR000504">
    <property type="entry name" value="RRM_dom"/>
</dbReference>